<evidence type="ECO:0000313" key="2">
    <source>
        <dbReference type="EMBL" id="TNN42345.1"/>
    </source>
</evidence>
<evidence type="ECO:0000313" key="3">
    <source>
        <dbReference type="Proteomes" id="UP000314294"/>
    </source>
</evidence>
<proteinExistence type="predicted"/>
<gene>
    <name evidence="2" type="ORF">EYF80_047486</name>
</gene>
<comment type="caution">
    <text evidence="2">The sequence shown here is derived from an EMBL/GenBank/DDBJ whole genome shotgun (WGS) entry which is preliminary data.</text>
</comment>
<organism evidence="2 3">
    <name type="scientific">Liparis tanakae</name>
    <name type="common">Tanaka's snailfish</name>
    <dbReference type="NCBI Taxonomy" id="230148"/>
    <lineage>
        <taxon>Eukaryota</taxon>
        <taxon>Metazoa</taxon>
        <taxon>Chordata</taxon>
        <taxon>Craniata</taxon>
        <taxon>Vertebrata</taxon>
        <taxon>Euteleostomi</taxon>
        <taxon>Actinopterygii</taxon>
        <taxon>Neopterygii</taxon>
        <taxon>Teleostei</taxon>
        <taxon>Neoteleostei</taxon>
        <taxon>Acanthomorphata</taxon>
        <taxon>Eupercaria</taxon>
        <taxon>Perciformes</taxon>
        <taxon>Cottioidei</taxon>
        <taxon>Cottales</taxon>
        <taxon>Liparidae</taxon>
        <taxon>Liparis</taxon>
    </lineage>
</organism>
<name>A0A4Z2FN76_9TELE</name>
<protein>
    <submittedName>
        <fullName evidence="2">Uncharacterized protein</fullName>
    </submittedName>
</protein>
<dbReference type="Proteomes" id="UP000314294">
    <property type="component" value="Unassembled WGS sequence"/>
</dbReference>
<evidence type="ECO:0000256" key="1">
    <source>
        <dbReference type="SAM" id="MobiDB-lite"/>
    </source>
</evidence>
<reference evidence="2 3" key="1">
    <citation type="submission" date="2019-03" db="EMBL/GenBank/DDBJ databases">
        <title>First draft genome of Liparis tanakae, snailfish: a comprehensive survey of snailfish specific genes.</title>
        <authorList>
            <person name="Kim W."/>
            <person name="Song I."/>
            <person name="Jeong J.-H."/>
            <person name="Kim D."/>
            <person name="Kim S."/>
            <person name="Ryu S."/>
            <person name="Song J.Y."/>
            <person name="Lee S.K."/>
        </authorList>
    </citation>
    <scope>NUCLEOTIDE SEQUENCE [LARGE SCALE GENOMIC DNA]</scope>
    <source>
        <tissue evidence="2">Muscle</tissue>
    </source>
</reference>
<keyword evidence="3" id="KW-1185">Reference proteome</keyword>
<dbReference type="AlphaFoldDB" id="A0A4Z2FN76"/>
<accession>A0A4Z2FN76</accession>
<feature type="region of interest" description="Disordered" evidence="1">
    <location>
        <begin position="74"/>
        <end position="98"/>
    </location>
</feature>
<sequence length="121" mass="13193">MELSGPEEQVLHTVQLCVAAREAPLKSALSRSLLALHSRALEKTRSRAHSSRWYEFTSVDKQNPAEVEDLGHRARMTPGDRRPEHQLNGTQRGTGLAVQERSKVTSVCGCGGLEPAPPTAP</sequence>
<dbReference type="EMBL" id="SRLO01001043">
    <property type="protein sequence ID" value="TNN42345.1"/>
    <property type="molecule type" value="Genomic_DNA"/>
</dbReference>